<dbReference type="GO" id="GO:0006261">
    <property type="term" value="P:DNA-templated DNA replication"/>
    <property type="evidence" value="ECO:0007669"/>
    <property type="project" value="TreeGrafter"/>
</dbReference>
<dbReference type="PANTHER" id="PTHR18763">
    <property type="entry name" value="WD-REPEAT PROTEIN 18"/>
    <property type="match status" value="1"/>
</dbReference>
<dbReference type="InterPro" id="IPR001680">
    <property type="entry name" value="WD40_rpt"/>
</dbReference>
<dbReference type="SUPFAM" id="SSF50978">
    <property type="entry name" value="WD40 repeat-like"/>
    <property type="match status" value="1"/>
</dbReference>
<dbReference type="PROSITE" id="PS00678">
    <property type="entry name" value="WD_REPEATS_1"/>
    <property type="match status" value="1"/>
</dbReference>
<dbReference type="InterPro" id="IPR045227">
    <property type="entry name" value="WDR18/Ipi3/RID3"/>
</dbReference>
<dbReference type="EMBL" id="VVIM01000887">
    <property type="protein sequence ID" value="KAB0790696.1"/>
    <property type="molecule type" value="Genomic_DNA"/>
</dbReference>
<keyword evidence="6" id="KW-1185">Reference proteome</keyword>
<evidence type="ECO:0000256" key="1">
    <source>
        <dbReference type="ARBA" id="ARBA00022574"/>
    </source>
</evidence>
<evidence type="ECO:0000256" key="3">
    <source>
        <dbReference type="PROSITE-ProRule" id="PRU00221"/>
    </source>
</evidence>
<feature type="repeat" description="WD" evidence="3">
    <location>
        <begin position="271"/>
        <end position="312"/>
    </location>
</feature>
<dbReference type="InParanoid" id="A0A5N4A070"/>
<dbReference type="FunCoup" id="A0A5N4A070">
    <property type="interactions" value="1248"/>
</dbReference>
<dbReference type="PANTHER" id="PTHR18763:SF0">
    <property type="entry name" value="WD REPEAT-CONTAINING PROTEIN 18"/>
    <property type="match status" value="1"/>
</dbReference>
<organism evidence="4 6">
    <name type="scientific">Photinus pyralis</name>
    <name type="common">Common eastern firefly</name>
    <name type="synonym">Lampyris pyralis</name>
    <dbReference type="NCBI Taxonomy" id="7054"/>
    <lineage>
        <taxon>Eukaryota</taxon>
        <taxon>Metazoa</taxon>
        <taxon>Ecdysozoa</taxon>
        <taxon>Arthropoda</taxon>
        <taxon>Hexapoda</taxon>
        <taxon>Insecta</taxon>
        <taxon>Pterygota</taxon>
        <taxon>Neoptera</taxon>
        <taxon>Endopterygota</taxon>
        <taxon>Coleoptera</taxon>
        <taxon>Polyphaga</taxon>
        <taxon>Elateriformia</taxon>
        <taxon>Elateroidea</taxon>
        <taxon>Lampyridae</taxon>
        <taxon>Lampyrinae</taxon>
        <taxon>Photinus</taxon>
    </lineage>
</organism>
<dbReference type="Proteomes" id="UP000327044">
    <property type="component" value="Unassembled WGS sequence"/>
</dbReference>
<dbReference type="SMART" id="SM00320">
    <property type="entry name" value="WD40"/>
    <property type="match status" value="4"/>
</dbReference>
<dbReference type="OrthoDB" id="756370at2759"/>
<reference evidence="4" key="2">
    <citation type="submission" date="2019-08" db="EMBL/GenBank/DDBJ databases">
        <authorList>
            <consortium name="Photinus pyralis genome working group"/>
            <person name="Fallon T.R."/>
            <person name="Sander Lower S.E."/>
            <person name="Weng J.-K."/>
        </authorList>
    </citation>
    <scope>NUCLEOTIDE SEQUENCE</scope>
    <source>
        <strain evidence="4">1611_PpyrPB1</strain>
        <tissue evidence="4">Whole body</tissue>
    </source>
</reference>
<dbReference type="PROSITE" id="PS50082">
    <property type="entry name" value="WD_REPEATS_2"/>
    <property type="match status" value="1"/>
</dbReference>
<accession>A0A5N4A070</accession>
<keyword evidence="2" id="KW-0677">Repeat</keyword>
<dbReference type="InterPro" id="IPR015943">
    <property type="entry name" value="WD40/YVTN_repeat-like_dom_sf"/>
</dbReference>
<gene>
    <name evidence="5" type="ORF">PPYR_02766</name>
    <name evidence="4" type="ORF">PPYR_14853</name>
</gene>
<dbReference type="InterPro" id="IPR036322">
    <property type="entry name" value="WD40_repeat_dom_sf"/>
</dbReference>
<dbReference type="AlphaFoldDB" id="A0A5N4A070"/>
<dbReference type="Pfam" id="PF00400">
    <property type="entry name" value="WD40"/>
    <property type="match status" value="3"/>
</dbReference>
<evidence type="ECO:0000313" key="6">
    <source>
        <dbReference type="Proteomes" id="UP000327044"/>
    </source>
</evidence>
<dbReference type="GO" id="GO:0120330">
    <property type="term" value="C:rixosome complex"/>
    <property type="evidence" value="ECO:0007669"/>
    <property type="project" value="TreeGrafter"/>
</dbReference>
<dbReference type="Gene3D" id="2.130.10.10">
    <property type="entry name" value="YVTN repeat-like/Quinoprotein amine dehydrogenase"/>
    <property type="match status" value="2"/>
</dbReference>
<evidence type="ECO:0000313" key="5">
    <source>
        <dbReference type="EMBL" id="KAB0790966.1"/>
    </source>
</evidence>
<evidence type="ECO:0000256" key="2">
    <source>
        <dbReference type="ARBA" id="ARBA00022737"/>
    </source>
</evidence>
<comment type="caution">
    <text evidence="4">The sequence shown here is derived from an EMBL/GenBank/DDBJ whole genome shotgun (WGS) entry which is preliminary data.</text>
</comment>
<dbReference type="GO" id="GO:0005656">
    <property type="term" value="C:nuclear pre-replicative complex"/>
    <property type="evidence" value="ECO:0007669"/>
    <property type="project" value="TreeGrafter"/>
</dbReference>
<name>A0A5N4A070_PHOPY</name>
<dbReference type="EMBL" id="VVIM01000011">
    <property type="protein sequence ID" value="KAB0790966.1"/>
    <property type="molecule type" value="Genomic_DNA"/>
</dbReference>
<keyword evidence="1 3" id="KW-0853">WD repeat</keyword>
<proteinExistence type="predicted"/>
<sequence>MSHAEEVLITSCKTSLQVWSSQGSGSMNSIHTYKNNGEIVPNSLNLINNRLVTTAHHGKPLLHIWPINSPDEIKNPRFVLPGPANVYKVTPDGHYLVAGINRTLYIWQISSGTLLTAQEIHLCPITCIAISLNSTHVLVGAANGCVLVYNFVHLISVEDVHYAQKELGKVKPLHNLLHHTNAVTDIQVELVNVNPRFVTSSLDNSCFIYDLRTGQPRLHIVCDEPITSTTVDAVFWNVYFGHAAGDIVQFSVSGSTSGLVHFTAPAAHLRFAGHSGRINCVDLNRTNELLVSGSDDSCVIVWNIESKQILNRLELKTPITNVKFLLNTNTFDPHYQPRYIVKELQRTLEGNAYKSFECEVYQDSSFVCESDDARWEEIDSLRKRLHLVSRVNHCLVKRLKSGTM</sequence>
<evidence type="ECO:0000313" key="4">
    <source>
        <dbReference type="EMBL" id="KAB0790696.1"/>
    </source>
</evidence>
<dbReference type="InterPro" id="IPR019775">
    <property type="entry name" value="WD40_repeat_CS"/>
</dbReference>
<dbReference type="PROSITE" id="PS50294">
    <property type="entry name" value="WD_REPEATS_REGION"/>
    <property type="match status" value="1"/>
</dbReference>
<reference evidence="4 6" key="1">
    <citation type="journal article" date="2018" name="Elife">
        <title>Firefly genomes illuminate parallel origins of bioluminescence in beetles.</title>
        <authorList>
            <person name="Fallon T.R."/>
            <person name="Lower S.E."/>
            <person name="Chang C.H."/>
            <person name="Bessho-Uehara M."/>
            <person name="Martin G.J."/>
            <person name="Bewick A.J."/>
            <person name="Behringer M."/>
            <person name="Debat H.J."/>
            <person name="Wong I."/>
            <person name="Day J.C."/>
            <person name="Suvorov A."/>
            <person name="Silva C.J."/>
            <person name="Stanger-Hall K.F."/>
            <person name="Hall D.W."/>
            <person name="Schmitz R.J."/>
            <person name="Nelson D.R."/>
            <person name="Lewis S.M."/>
            <person name="Shigenobu S."/>
            <person name="Bybee S.M."/>
            <person name="Larracuente A.M."/>
            <person name="Oba Y."/>
            <person name="Weng J.K."/>
        </authorList>
    </citation>
    <scope>NUCLEOTIDE SEQUENCE [LARGE SCALE GENOMIC DNA]</scope>
    <source>
        <strain evidence="4">1611_PpyrPB1</strain>
        <tissue evidence="4">Whole body</tissue>
    </source>
</reference>
<dbReference type="GO" id="GO:0006364">
    <property type="term" value="P:rRNA processing"/>
    <property type="evidence" value="ECO:0007669"/>
    <property type="project" value="TreeGrafter"/>
</dbReference>
<protein>
    <submittedName>
        <fullName evidence="4">Uncharacterized protein</fullName>
    </submittedName>
</protein>